<name>A0A382LFX3_9ZZZZ</name>
<gene>
    <name evidence="1" type="ORF">METZ01_LOCUS288532</name>
</gene>
<protein>
    <submittedName>
        <fullName evidence="1">Uncharacterized protein</fullName>
    </submittedName>
</protein>
<sequence>MESIGCRDNTLVGSGCQPKTELGSAGGSILKEQSLDLRLHRSRGECRPLQILLKQVMPWPVFEDNPWFAQVR</sequence>
<accession>A0A382LFX3</accession>
<dbReference type="AlphaFoldDB" id="A0A382LFX3"/>
<proteinExistence type="predicted"/>
<reference evidence="1" key="1">
    <citation type="submission" date="2018-05" db="EMBL/GenBank/DDBJ databases">
        <authorList>
            <person name="Lanie J.A."/>
            <person name="Ng W.-L."/>
            <person name="Kazmierczak K.M."/>
            <person name="Andrzejewski T.M."/>
            <person name="Davidsen T.M."/>
            <person name="Wayne K.J."/>
            <person name="Tettelin H."/>
            <person name="Glass J.I."/>
            <person name="Rusch D."/>
            <person name="Podicherti R."/>
            <person name="Tsui H.-C.T."/>
            <person name="Winkler M.E."/>
        </authorList>
    </citation>
    <scope>NUCLEOTIDE SEQUENCE</scope>
</reference>
<evidence type="ECO:0000313" key="1">
    <source>
        <dbReference type="EMBL" id="SVC35678.1"/>
    </source>
</evidence>
<dbReference type="EMBL" id="UINC01086843">
    <property type="protein sequence ID" value="SVC35678.1"/>
    <property type="molecule type" value="Genomic_DNA"/>
</dbReference>
<organism evidence="1">
    <name type="scientific">marine metagenome</name>
    <dbReference type="NCBI Taxonomy" id="408172"/>
    <lineage>
        <taxon>unclassified sequences</taxon>
        <taxon>metagenomes</taxon>
        <taxon>ecological metagenomes</taxon>
    </lineage>
</organism>